<dbReference type="PANTHER" id="PTHR35378:SF2">
    <property type="entry name" value="MUCIN-5AC-LIKE"/>
    <property type="match status" value="1"/>
</dbReference>
<gene>
    <name evidence="2" type="ORF">GCL60_15525</name>
</gene>
<reference evidence="2 3" key="1">
    <citation type="submission" date="2019-10" db="EMBL/GenBank/DDBJ databases">
        <title>New species of Slilvanegrellaceae.</title>
        <authorList>
            <person name="Pitt A."/>
            <person name="Hahn M.W."/>
        </authorList>
    </citation>
    <scope>NUCLEOTIDE SEQUENCE [LARGE SCALE GENOMIC DNA]</scope>
    <source>
        <strain evidence="2 3">SP-Ram-0.45-NSY-1</strain>
    </source>
</reference>
<dbReference type="RefSeq" id="WP_153421660.1">
    <property type="nucleotide sequence ID" value="NZ_WFLM01000006.1"/>
</dbReference>
<protein>
    <submittedName>
        <fullName evidence="2">Uncharacterized protein</fullName>
    </submittedName>
</protein>
<dbReference type="AlphaFoldDB" id="A0A6N6VQ13"/>
<dbReference type="PANTHER" id="PTHR35378">
    <property type="entry name" value="UNNAMED PRODUCT"/>
    <property type="match status" value="1"/>
</dbReference>
<evidence type="ECO:0000256" key="1">
    <source>
        <dbReference type="SAM" id="MobiDB-lite"/>
    </source>
</evidence>
<dbReference type="Proteomes" id="UP000437748">
    <property type="component" value="Unassembled WGS sequence"/>
</dbReference>
<keyword evidence="3" id="KW-1185">Reference proteome</keyword>
<proteinExistence type="predicted"/>
<dbReference type="OrthoDB" id="2351239at2"/>
<feature type="compositionally biased region" description="Low complexity" evidence="1">
    <location>
        <begin position="297"/>
        <end position="357"/>
    </location>
</feature>
<accession>A0A6N6VQ13</accession>
<organism evidence="2 3">
    <name type="scientific">Silvanigrella paludirubra</name>
    <dbReference type="NCBI Taxonomy" id="2499159"/>
    <lineage>
        <taxon>Bacteria</taxon>
        <taxon>Pseudomonadati</taxon>
        <taxon>Bdellovibrionota</taxon>
        <taxon>Oligoflexia</taxon>
        <taxon>Silvanigrellales</taxon>
        <taxon>Silvanigrellaceae</taxon>
        <taxon>Silvanigrella</taxon>
    </lineage>
</organism>
<evidence type="ECO:0000313" key="2">
    <source>
        <dbReference type="EMBL" id="KAB8036533.1"/>
    </source>
</evidence>
<feature type="region of interest" description="Disordered" evidence="1">
    <location>
        <begin position="297"/>
        <end position="359"/>
    </location>
</feature>
<sequence length="769" mass="85454">MYDLSNIRIYKDETSSFIKFSLYDNTRPYKKSSSLIITANGRYLPTSGKLLRTEISDVGFYCFHNRSLKDECFSLLRKITQTKTKVYETIGKGVTFYDYNLSDYSYGNFYYSSESLNKQDYIVALLLESYLYEKENVYGSQYSYGSLLLNEVPDIIILKNSTSLFNLLNDKLNSNYKSIFCNITREELGKIRASMADNERYDFPLSSQKKLQIEKSVIEKLKMIGIVKSYTTSGSSYSVSGSALSHPSSTHTSAGSIYGSLGSAYTTTGSTYTSGLSSHSYKPSSYISIPISYTSTPSSYTSTPSSYTSTPSSYTSTPSSYTSTPSSYTSTPSSYTSTPSSYTSTPSSYTSTPSSYTSGGGVSTHYGGIPYYYSGLSSSSTSSSKKNSKYTRFWDIHISGSSGKYDFVNDIGSQKSHQETKYNNLKNSKNYIIASSGKHIRPAPITSSLPNEGYITSCITTTDILSHIYSRENRDLVDWVSDNSCRGKIRINCHGDGNGKLGMEHEYFFASDIAQWLINCGLHNAVFTKRGEERTNGLITVNLAACMVARYDVVTAKFSALESKTSYALDSAIDRFVKEMRTNGHYGLAVTGSSEIVCQSGGKIYRSLPKLPICFTENPYMDLNNGYDYWRYYADKHISCFEKYGSNLGFTVPSGWQLTNSTDTSGGKINIPNIYSIENSRYYNPDSSPSGEWILKLKDARYSRDFASIVMIPSGWIVDKYLKTIDPPVGWIVTANAYGTGGTVCSRSHSGINDTEKLTKTPYKIRAIV</sequence>
<comment type="caution">
    <text evidence="2">The sequence shown here is derived from an EMBL/GenBank/DDBJ whole genome shotgun (WGS) entry which is preliminary data.</text>
</comment>
<evidence type="ECO:0000313" key="3">
    <source>
        <dbReference type="Proteomes" id="UP000437748"/>
    </source>
</evidence>
<dbReference type="EMBL" id="WFLM01000006">
    <property type="protein sequence ID" value="KAB8036533.1"/>
    <property type="molecule type" value="Genomic_DNA"/>
</dbReference>
<name>A0A6N6VQ13_9BACT</name>